<evidence type="ECO:0000256" key="2">
    <source>
        <dbReference type="SAM" id="MobiDB-lite"/>
    </source>
</evidence>
<comment type="caution">
    <text evidence="3">The sequence shown here is derived from an EMBL/GenBank/DDBJ whole genome shotgun (WGS) entry which is preliminary data.</text>
</comment>
<dbReference type="EMBL" id="JAFEKC020000009">
    <property type="protein sequence ID" value="KAK0512792.1"/>
    <property type="molecule type" value="Genomic_DNA"/>
</dbReference>
<reference evidence="3" key="1">
    <citation type="submission" date="2023-03" db="EMBL/GenBank/DDBJ databases">
        <title>Complete genome of Cladonia borealis.</title>
        <authorList>
            <person name="Park H."/>
        </authorList>
    </citation>
    <scope>NUCLEOTIDE SEQUENCE</scope>
    <source>
        <strain evidence="3">ANT050790</strain>
    </source>
</reference>
<proteinExistence type="inferred from homology"/>
<dbReference type="GO" id="GO:0000056">
    <property type="term" value="P:ribosomal small subunit export from nucleus"/>
    <property type="evidence" value="ECO:0007669"/>
    <property type="project" value="TreeGrafter"/>
</dbReference>
<feature type="compositionally biased region" description="Basic and acidic residues" evidence="2">
    <location>
        <begin position="246"/>
        <end position="255"/>
    </location>
</feature>
<dbReference type="InterPro" id="IPR007307">
    <property type="entry name" value="Ltv1"/>
</dbReference>
<organism evidence="3 4">
    <name type="scientific">Cladonia borealis</name>
    <dbReference type="NCBI Taxonomy" id="184061"/>
    <lineage>
        <taxon>Eukaryota</taxon>
        <taxon>Fungi</taxon>
        <taxon>Dikarya</taxon>
        <taxon>Ascomycota</taxon>
        <taxon>Pezizomycotina</taxon>
        <taxon>Lecanoromycetes</taxon>
        <taxon>OSLEUM clade</taxon>
        <taxon>Lecanoromycetidae</taxon>
        <taxon>Lecanorales</taxon>
        <taxon>Lecanorineae</taxon>
        <taxon>Cladoniaceae</taxon>
        <taxon>Cladonia</taxon>
    </lineage>
</organism>
<feature type="region of interest" description="Disordered" evidence="2">
    <location>
        <begin position="57"/>
        <end position="78"/>
    </location>
</feature>
<evidence type="ECO:0000313" key="3">
    <source>
        <dbReference type="EMBL" id="KAK0512792.1"/>
    </source>
</evidence>
<dbReference type="GO" id="GO:0042274">
    <property type="term" value="P:ribosomal small subunit biogenesis"/>
    <property type="evidence" value="ECO:0007669"/>
    <property type="project" value="InterPro"/>
</dbReference>
<accession>A0AA39R0R4</accession>
<gene>
    <name evidence="3" type="ORF">JMJ35_004809</name>
</gene>
<evidence type="ECO:0008006" key="5">
    <source>
        <dbReference type="Google" id="ProtNLM"/>
    </source>
</evidence>
<feature type="region of interest" description="Disordered" evidence="2">
    <location>
        <begin position="318"/>
        <end position="361"/>
    </location>
</feature>
<sequence length="468" mass="51133">MPRRKVFNKSNSTTYQVVNRPQNDPRIHDASSSSVVLQELAPSQGHKVKSRHELEAELFGPSESGSKVPPTVRDNEGEAAEHGIYFDDTEYDYMQHVRDLNSGNGDGESFFVEAAPKKKDGKGKSKLSLEEALRNASLAEESQTTGGRSGASLILDKDILPSQHLKKMTYQDQQDVPDALAGFQPDMDPRLREVLEALDDEAYVDDEEEFFGEISKGGKEVSLEEFEDSEFWEDGADDAGWESDETEKPGKEYKSEGTPPPLIPNGTDTTLEDGAALHNLGATPTLRGPNDSAVAMEDTLDHGDGEWMKEFSKFKQDKSASKKHLRAGLPESSLITGTSMMSGRRKRRKGAMTASTNYSMTSSSLARTEGLTLLDARFDKIEEDYAEDGMDMDDGTASVLTGSSLASSQAPPLTTRSDFDSIMDDFLGGYSMSGKKRVKKGGYQSGIEQLDELRKGLGPARIPISKAG</sequence>
<dbReference type="Pfam" id="PF04180">
    <property type="entry name" value="LTV"/>
    <property type="match status" value="1"/>
</dbReference>
<feature type="compositionally biased region" description="Polar residues" evidence="2">
    <location>
        <begin position="8"/>
        <end position="22"/>
    </location>
</feature>
<dbReference type="GO" id="GO:0005829">
    <property type="term" value="C:cytosol"/>
    <property type="evidence" value="ECO:0007669"/>
    <property type="project" value="TreeGrafter"/>
</dbReference>
<evidence type="ECO:0000256" key="1">
    <source>
        <dbReference type="ARBA" id="ARBA00009078"/>
    </source>
</evidence>
<dbReference type="PANTHER" id="PTHR21531:SF0">
    <property type="entry name" value="PROTEIN LTV1 HOMOLOG"/>
    <property type="match status" value="1"/>
</dbReference>
<keyword evidence="4" id="KW-1185">Reference proteome</keyword>
<comment type="similarity">
    <text evidence="1">Belongs to the LTV1 family.</text>
</comment>
<dbReference type="Proteomes" id="UP001166286">
    <property type="component" value="Unassembled WGS sequence"/>
</dbReference>
<dbReference type="GO" id="GO:0005634">
    <property type="term" value="C:nucleus"/>
    <property type="evidence" value="ECO:0007669"/>
    <property type="project" value="TreeGrafter"/>
</dbReference>
<dbReference type="PANTHER" id="PTHR21531">
    <property type="entry name" value="LOW-TEMPERATURE VIABILITY PROTEIN LTV1-RELATED"/>
    <property type="match status" value="1"/>
</dbReference>
<dbReference type="GO" id="GO:0030688">
    <property type="term" value="C:preribosome, small subunit precursor"/>
    <property type="evidence" value="ECO:0007669"/>
    <property type="project" value="TreeGrafter"/>
</dbReference>
<feature type="compositionally biased region" description="Acidic residues" evidence="2">
    <location>
        <begin position="223"/>
        <end position="245"/>
    </location>
</feature>
<dbReference type="AlphaFoldDB" id="A0AA39R0R4"/>
<name>A0AA39R0R4_9LECA</name>
<protein>
    <recommendedName>
        <fullName evidence="5">Low temperature viability protein</fullName>
    </recommendedName>
</protein>
<feature type="region of interest" description="Disordered" evidence="2">
    <location>
        <begin position="1"/>
        <end position="32"/>
    </location>
</feature>
<evidence type="ECO:0000313" key="4">
    <source>
        <dbReference type="Proteomes" id="UP001166286"/>
    </source>
</evidence>
<feature type="region of interest" description="Disordered" evidence="2">
    <location>
        <begin position="215"/>
        <end position="297"/>
    </location>
</feature>